<name>A0A655RXH0_VIBCL</name>
<accession>A0A655RXH0</accession>
<reference evidence="1 2" key="1">
    <citation type="submission" date="2015-07" db="EMBL/GenBank/DDBJ databases">
        <authorList>
            <consortium name="Pathogen Informatics"/>
        </authorList>
    </citation>
    <scope>NUCLEOTIDE SEQUENCE [LARGE SCALE GENOMIC DNA]</scope>
    <source>
        <strain evidence="1 2">A51</strain>
    </source>
</reference>
<evidence type="ECO:0000313" key="1">
    <source>
        <dbReference type="EMBL" id="CSB11765.1"/>
    </source>
</evidence>
<dbReference type="AlphaFoldDB" id="A0A655RXH0"/>
<gene>
    <name evidence="1" type="ORF">ERS013165_03444</name>
</gene>
<evidence type="ECO:0000313" key="2">
    <source>
        <dbReference type="Proteomes" id="UP000044806"/>
    </source>
</evidence>
<dbReference type="Proteomes" id="UP000044806">
    <property type="component" value="Unassembled WGS sequence"/>
</dbReference>
<dbReference type="EMBL" id="CWOW01000026">
    <property type="protein sequence ID" value="CSB11765.1"/>
    <property type="molecule type" value="Genomic_DNA"/>
</dbReference>
<proteinExistence type="predicted"/>
<sequence>MTRDHLVKQLIDHFHLHGHVRVNQFYLGTGDGLIEATPNITFEFNRGKIMLTTAFRAHNKGFVFEVSAI</sequence>
<protein>
    <submittedName>
        <fullName evidence="1">Uncharacterized protein</fullName>
    </submittedName>
</protein>
<organism evidence="1 2">
    <name type="scientific">Vibrio cholerae</name>
    <dbReference type="NCBI Taxonomy" id="666"/>
    <lineage>
        <taxon>Bacteria</taxon>
        <taxon>Pseudomonadati</taxon>
        <taxon>Pseudomonadota</taxon>
        <taxon>Gammaproteobacteria</taxon>
        <taxon>Vibrionales</taxon>
        <taxon>Vibrionaceae</taxon>
        <taxon>Vibrio</taxon>
    </lineage>
</organism>